<dbReference type="InterPro" id="IPR017946">
    <property type="entry name" value="PLC-like_Pdiesterase_TIM-brl"/>
</dbReference>
<dbReference type="RefSeq" id="WP_231917120.1">
    <property type="nucleotide sequence ID" value="NZ_LT629757.1"/>
</dbReference>
<keyword evidence="4" id="KW-0319">Glycerol metabolism</keyword>
<protein>
    <recommendedName>
        <fullName evidence="2">glycerophosphodiester phosphodiesterase</fullName>
        <ecNumber evidence="2">3.1.4.46</ecNumber>
    </recommendedName>
</protein>
<feature type="chain" id="PRO_5009259448" description="glycerophosphodiester phosphodiesterase" evidence="8">
    <location>
        <begin position="33"/>
        <end position="396"/>
    </location>
</feature>
<feature type="compositionally biased region" description="Low complexity" evidence="7">
    <location>
        <begin position="30"/>
        <end position="46"/>
    </location>
</feature>
<evidence type="ECO:0000256" key="3">
    <source>
        <dbReference type="ARBA" id="ARBA00022729"/>
    </source>
</evidence>
<dbReference type="PROSITE" id="PS51704">
    <property type="entry name" value="GP_PDE"/>
    <property type="match status" value="1"/>
</dbReference>
<organism evidence="10 11">
    <name type="scientific">Nocardioides scoriae</name>
    <dbReference type="NCBI Taxonomy" id="642780"/>
    <lineage>
        <taxon>Bacteria</taxon>
        <taxon>Bacillati</taxon>
        <taxon>Actinomycetota</taxon>
        <taxon>Actinomycetes</taxon>
        <taxon>Propionibacteriales</taxon>
        <taxon>Nocardioidaceae</taxon>
        <taxon>Nocardioides</taxon>
    </lineage>
</organism>
<comment type="catalytic activity">
    <reaction evidence="6">
        <text>a sn-glycero-3-phosphodiester + H2O = an alcohol + sn-glycerol 3-phosphate + H(+)</text>
        <dbReference type="Rhea" id="RHEA:12969"/>
        <dbReference type="ChEBI" id="CHEBI:15377"/>
        <dbReference type="ChEBI" id="CHEBI:15378"/>
        <dbReference type="ChEBI" id="CHEBI:30879"/>
        <dbReference type="ChEBI" id="CHEBI:57597"/>
        <dbReference type="ChEBI" id="CHEBI:83408"/>
        <dbReference type="EC" id="3.1.4.46"/>
    </reaction>
</comment>
<evidence type="ECO:0000256" key="5">
    <source>
        <dbReference type="ARBA" id="ARBA00022801"/>
    </source>
</evidence>
<name>A0A1H1RYZ7_9ACTN</name>
<reference evidence="11" key="1">
    <citation type="submission" date="2016-10" db="EMBL/GenBank/DDBJ databases">
        <authorList>
            <person name="Varghese N."/>
            <person name="Submissions S."/>
        </authorList>
    </citation>
    <scope>NUCLEOTIDE SEQUENCE [LARGE SCALE GENOMIC DNA]</scope>
    <source>
        <strain evidence="11">DSM 22127</strain>
    </source>
</reference>
<dbReference type="InterPro" id="IPR030395">
    <property type="entry name" value="GP_PDE_dom"/>
</dbReference>
<keyword evidence="11" id="KW-1185">Reference proteome</keyword>
<evidence type="ECO:0000256" key="1">
    <source>
        <dbReference type="ARBA" id="ARBA00007277"/>
    </source>
</evidence>
<feature type="domain" description="GP-PDE" evidence="9">
    <location>
        <begin position="57"/>
        <end position="385"/>
    </location>
</feature>
<evidence type="ECO:0000256" key="8">
    <source>
        <dbReference type="SAM" id="SignalP"/>
    </source>
</evidence>
<accession>A0A1H1RYZ7</accession>
<dbReference type="CDD" id="cd08602">
    <property type="entry name" value="GDPD_ScGlpQ1_like"/>
    <property type="match status" value="1"/>
</dbReference>
<dbReference type="AlphaFoldDB" id="A0A1H1RYZ7"/>
<dbReference type="GO" id="GO:0006071">
    <property type="term" value="P:glycerol metabolic process"/>
    <property type="evidence" value="ECO:0007669"/>
    <property type="project" value="UniProtKB-KW"/>
</dbReference>
<keyword evidence="5" id="KW-0378">Hydrolase</keyword>
<evidence type="ECO:0000256" key="7">
    <source>
        <dbReference type="SAM" id="MobiDB-lite"/>
    </source>
</evidence>
<dbReference type="GO" id="GO:0008889">
    <property type="term" value="F:glycerophosphodiester phosphodiesterase activity"/>
    <property type="evidence" value="ECO:0007669"/>
    <property type="project" value="UniProtKB-EC"/>
</dbReference>
<dbReference type="STRING" id="642780.SAMN04488570_1817"/>
<feature type="signal peptide" evidence="8">
    <location>
        <begin position="1"/>
        <end position="32"/>
    </location>
</feature>
<dbReference type="Proteomes" id="UP000198859">
    <property type="component" value="Chromosome I"/>
</dbReference>
<dbReference type="PANTHER" id="PTHR43620:SF7">
    <property type="entry name" value="GLYCEROPHOSPHODIESTER PHOSPHODIESTERASE GDPD5-RELATED"/>
    <property type="match status" value="1"/>
</dbReference>
<dbReference type="GO" id="GO:0006629">
    <property type="term" value="P:lipid metabolic process"/>
    <property type="evidence" value="ECO:0007669"/>
    <property type="project" value="InterPro"/>
</dbReference>
<keyword evidence="3 8" id="KW-0732">Signal</keyword>
<gene>
    <name evidence="10" type="ORF">SAMN04488570_1817</name>
</gene>
<evidence type="ECO:0000256" key="4">
    <source>
        <dbReference type="ARBA" id="ARBA00022798"/>
    </source>
</evidence>
<sequence>MTPLGTTRHTVVLALMTALTLSAPGLVGPAQATSPSTTAARASDSSGPDRGVRASEPLVIGHRGASGYRPEHTLASYKLAIRMGADYIEPDLVSTKDGVLVSRHENEISGTTDVAAHPEFAARRTTKTIDGKPITGWFTEDFTLAELRTLRAKERLPQVRPNNTQYDGRFLVPTFDEVLDLVNRTNRKRPGTARDIGVYPETKHPTYFASIGLALERPMLRELRNHGLDRRNAKVFLQSFETRNLRQLDKKTDLPLIQLMDATGAPYDLVAEGDPRTWADLTKPAGLRFIARYADGIGPNKDLVLPRDANNRVGAPSALVTDAHRQGLLVHVFTLRRENQFMAANFQQGTDPNAPGNMAAEVKAFLDTGIDGFFTDNSDIGVAARDAWVRSARRVA</sequence>
<feature type="region of interest" description="Disordered" evidence="7">
    <location>
        <begin position="27"/>
        <end position="56"/>
    </location>
</feature>
<proteinExistence type="inferred from homology"/>
<evidence type="ECO:0000313" key="11">
    <source>
        <dbReference type="Proteomes" id="UP000198859"/>
    </source>
</evidence>
<comment type="similarity">
    <text evidence="1">Belongs to the glycerophosphoryl diester phosphodiesterase family.</text>
</comment>
<dbReference type="GO" id="GO:0042597">
    <property type="term" value="C:periplasmic space"/>
    <property type="evidence" value="ECO:0007669"/>
    <property type="project" value="TreeGrafter"/>
</dbReference>
<dbReference type="Pfam" id="PF03009">
    <property type="entry name" value="GDPD"/>
    <property type="match status" value="1"/>
</dbReference>
<evidence type="ECO:0000259" key="9">
    <source>
        <dbReference type="PROSITE" id="PS51704"/>
    </source>
</evidence>
<evidence type="ECO:0000313" key="10">
    <source>
        <dbReference type="EMBL" id="SDS40981.1"/>
    </source>
</evidence>
<dbReference type="PANTHER" id="PTHR43620">
    <property type="entry name" value="GLYCEROPHOSPHORYL DIESTER PHOSPHODIESTERASE"/>
    <property type="match status" value="1"/>
</dbReference>
<dbReference type="EMBL" id="LT629757">
    <property type="protein sequence ID" value="SDS40981.1"/>
    <property type="molecule type" value="Genomic_DNA"/>
</dbReference>
<dbReference type="Gene3D" id="3.20.20.190">
    <property type="entry name" value="Phosphatidylinositol (PI) phosphodiesterase"/>
    <property type="match status" value="1"/>
</dbReference>
<dbReference type="EC" id="3.1.4.46" evidence="2"/>
<evidence type="ECO:0000256" key="2">
    <source>
        <dbReference type="ARBA" id="ARBA00012247"/>
    </source>
</evidence>
<evidence type="ECO:0000256" key="6">
    <source>
        <dbReference type="ARBA" id="ARBA00047512"/>
    </source>
</evidence>
<dbReference type="SUPFAM" id="SSF51695">
    <property type="entry name" value="PLC-like phosphodiesterases"/>
    <property type="match status" value="1"/>
</dbReference>